<keyword evidence="6" id="KW-0175">Coiled coil</keyword>
<feature type="region of interest" description="Disordered" evidence="7">
    <location>
        <begin position="90"/>
        <end position="165"/>
    </location>
</feature>
<feature type="compositionally biased region" description="Acidic residues" evidence="7">
    <location>
        <begin position="155"/>
        <end position="165"/>
    </location>
</feature>
<dbReference type="PANTHER" id="PTHR45996">
    <property type="entry name" value="AGAP001464-PB"/>
    <property type="match status" value="1"/>
</dbReference>
<evidence type="ECO:0000256" key="6">
    <source>
        <dbReference type="SAM" id="Coils"/>
    </source>
</evidence>
<dbReference type="PROSITE" id="PS00036">
    <property type="entry name" value="BZIP_BASIC"/>
    <property type="match status" value="1"/>
</dbReference>
<dbReference type="InterPro" id="IPR004827">
    <property type="entry name" value="bZIP"/>
</dbReference>
<dbReference type="GO" id="GO:0003677">
    <property type="term" value="F:DNA binding"/>
    <property type="evidence" value="ECO:0007669"/>
    <property type="project" value="UniProtKB-KW"/>
</dbReference>
<feature type="coiled-coil region" evidence="6">
    <location>
        <begin position="317"/>
        <end position="351"/>
    </location>
</feature>
<feature type="compositionally biased region" description="Polar residues" evidence="7">
    <location>
        <begin position="116"/>
        <end position="154"/>
    </location>
</feature>
<sequence>MFTIRTDDSRHTEMATLNNDDVLNMLFDQNEGILIKDVEGFQTQSLDFFSLGLDQDDYGGLWDDSLLGDININPSSPPKTQKTYTDHDYVLHRSPTNSDSGVSIDSAGSPHGMEDPSQTSSDVSSFCGSPGNMTQYVPQQQSPQYGTSPTSLSNEEIDNSPLEPEDFDIDDIDMKFDTIDPSALVAENTDISIDLAAHADLMTFDTNTKTAINSDGSTAKMIKIIRVDPQSYGSTLPFTLKDIDTSTSQQKFPELKLTEEEKELLAKEGVLLPTNVPLTKEEERALKAVRRKIRNKVSAKESRKRKQGYVDGLEKRVKVCTQENQMLHKKIQTLEKQNETLLSQLKKLQTFFQAKTGRTAQASTCVMVLLLSFAFLVVPSFNPFGNPDGLENIKKIPVPGNSRNLLHASDNGDKVDSDPYGLTVRPGPPWEVPPKSPVIHIPENAHITTVLDTVSDQKESHKITDELGKIPPVMNTVQDSVDINGNISLFPSGEVKIEDDALRVGDKQQDL</sequence>
<dbReference type="SMART" id="SM00338">
    <property type="entry name" value="BRLZ"/>
    <property type="match status" value="1"/>
</dbReference>
<evidence type="ECO:0000313" key="10">
    <source>
        <dbReference type="EMBL" id="KAL3866234.1"/>
    </source>
</evidence>
<keyword evidence="5" id="KW-0539">Nucleus</keyword>
<dbReference type="CDD" id="cd14689">
    <property type="entry name" value="bZIP_CREB3"/>
    <property type="match status" value="1"/>
</dbReference>
<evidence type="ECO:0000256" key="2">
    <source>
        <dbReference type="ARBA" id="ARBA00023015"/>
    </source>
</evidence>
<dbReference type="EMBL" id="JBJQND010000009">
    <property type="protein sequence ID" value="KAL3866182.1"/>
    <property type="molecule type" value="Genomic_DNA"/>
</dbReference>
<dbReference type="PROSITE" id="PS50217">
    <property type="entry name" value="BZIP"/>
    <property type="match status" value="1"/>
</dbReference>
<evidence type="ECO:0000256" key="3">
    <source>
        <dbReference type="ARBA" id="ARBA00023125"/>
    </source>
</evidence>
<keyword evidence="4" id="KW-0804">Transcription</keyword>
<dbReference type="SUPFAM" id="SSF57959">
    <property type="entry name" value="Leucine zipper domain"/>
    <property type="match status" value="1"/>
</dbReference>
<organism evidence="9 11">
    <name type="scientific">Sinanodonta woodiana</name>
    <name type="common">Chinese pond mussel</name>
    <name type="synonym">Anodonta woodiana</name>
    <dbReference type="NCBI Taxonomy" id="1069815"/>
    <lineage>
        <taxon>Eukaryota</taxon>
        <taxon>Metazoa</taxon>
        <taxon>Spiralia</taxon>
        <taxon>Lophotrochozoa</taxon>
        <taxon>Mollusca</taxon>
        <taxon>Bivalvia</taxon>
        <taxon>Autobranchia</taxon>
        <taxon>Heteroconchia</taxon>
        <taxon>Palaeoheterodonta</taxon>
        <taxon>Unionida</taxon>
        <taxon>Unionoidea</taxon>
        <taxon>Unionidae</taxon>
        <taxon>Unioninae</taxon>
        <taxon>Sinanodonta</taxon>
    </lineage>
</organism>
<keyword evidence="3" id="KW-0238">DNA-binding</keyword>
<dbReference type="AlphaFoldDB" id="A0ABD3W0B3"/>
<dbReference type="InterPro" id="IPR051381">
    <property type="entry name" value="CREB_ATF_subfamily"/>
</dbReference>
<dbReference type="GO" id="GO:0005789">
    <property type="term" value="C:endoplasmic reticulum membrane"/>
    <property type="evidence" value="ECO:0007669"/>
    <property type="project" value="UniProtKB-SubCell"/>
</dbReference>
<keyword evidence="2" id="KW-0805">Transcription regulation</keyword>
<dbReference type="EMBL" id="JBJQND010000009">
    <property type="protein sequence ID" value="KAL3866234.1"/>
    <property type="molecule type" value="Genomic_DNA"/>
</dbReference>
<keyword evidence="11" id="KW-1185">Reference proteome</keyword>
<feature type="compositionally biased region" description="Polar residues" evidence="7">
    <location>
        <begin position="94"/>
        <end position="103"/>
    </location>
</feature>
<evidence type="ECO:0000313" key="9">
    <source>
        <dbReference type="EMBL" id="KAL3866182.1"/>
    </source>
</evidence>
<dbReference type="InterPro" id="IPR046347">
    <property type="entry name" value="bZIP_sf"/>
</dbReference>
<name>A0ABD3W0B3_SINWO</name>
<evidence type="ECO:0000256" key="4">
    <source>
        <dbReference type="ARBA" id="ARBA00023163"/>
    </source>
</evidence>
<dbReference type="Proteomes" id="UP001634394">
    <property type="component" value="Unassembled WGS sequence"/>
</dbReference>
<comment type="subcellular location">
    <subcellularLocation>
        <location evidence="1">Endoplasmic reticulum membrane</location>
        <topology evidence="1">Single-pass type II membrane protein</topology>
    </subcellularLocation>
</comment>
<evidence type="ECO:0000256" key="7">
    <source>
        <dbReference type="SAM" id="MobiDB-lite"/>
    </source>
</evidence>
<evidence type="ECO:0000313" key="11">
    <source>
        <dbReference type="Proteomes" id="UP001634394"/>
    </source>
</evidence>
<proteinExistence type="predicted"/>
<dbReference type="Gene3D" id="1.20.5.170">
    <property type="match status" value="1"/>
</dbReference>
<protein>
    <recommendedName>
        <fullName evidence="8">BZIP domain-containing protein</fullName>
    </recommendedName>
</protein>
<feature type="domain" description="BZIP" evidence="8">
    <location>
        <begin position="285"/>
        <end position="348"/>
    </location>
</feature>
<accession>A0ABD3W0B3</accession>
<dbReference type="PANTHER" id="PTHR45996:SF3">
    <property type="entry name" value="CREB-H TRANSCRIPTION FACTOR HOMOLOG LET-607"/>
    <property type="match status" value="1"/>
</dbReference>
<dbReference type="Pfam" id="PF00170">
    <property type="entry name" value="bZIP_1"/>
    <property type="match status" value="1"/>
</dbReference>
<evidence type="ECO:0000259" key="8">
    <source>
        <dbReference type="PROSITE" id="PS50217"/>
    </source>
</evidence>
<comment type="caution">
    <text evidence="9">The sequence shown here is derived from an EMBL/GenBank/DDBJ whole genome shotgun (WGS) entry which is preliminary data.</text>
</comment>
<evidence type="ECO:0000256" key="1">
    <source>
        <dbReference type="ARBA" id="ARBA00004648"/>
    </source>
</evidence>
<gene>
    <name evidence="9" type="ORF">ACJMK2_043510</name>
    <name evidence="10" type="ORF">ACJMK2_043550</name>
</gene>
<reference evidence="9 11" key="1">
    <citation type="submission" date="2024-11" db="EMBL/GenBank/DDBJ databases">
        <title>Chromosome-level genome assembly of the freshwater bivalve Anodonta woodiana.</title>
        <authorList>
            <person name="Chen X."/>
        </authorList>
    </citation>
    <scope>NUCLEOTIDE SEQUENCE [LARGE SCALE GENOMIC DNA]</scope>
    <source>
        <strain evidence="9">MN2024</strain>
        <tissue evidence="9">Gills</tissue>
    </source>
</reference>
<evidence type="ECO:0000256" key="5">
    <source>
        <dbReference type="ARBA" id="ARBA00023242"/>
    </source>
</evidence>